<evidence type="ECO:0000256" key="2">
    <source>
        <dbReference type="SAM" id="Phobius"/>
    </source>
</evidence>
<feature type="transmembrane region" description="Helical" evidence="2">
    <location>
        <begin position="6"/>
        <end position="24"/>
    </location>
</feature>
<keyword evidence="4" id="KW-1185">Reference proteome</keyword>
<accession>A0A395IEC2</accession>
<comment type="similarity">
    <text evidence="1">Belongs to the glycosyltransferase 32 family.</text>
</comment>
<dbReference type="Proteomes" id="UP000249056">
    <property type="component" value="Unassembled WGS sequence"/>
</dbReference>
<sequence>MVASRVIPVACGLTVLMFVVLWQLSSTKRFFDSKTIIFDPNKGFQEIVGDSAKSDHSPSPVYANLTTTATSTYVQVVTSTSYVIETISATPAPYSHPTPPPTTSPRKYGTKPAPKVYRQEILNDATADTYVLEHFSDHPEILYAYFTLTVPILRADLVRYLILLAEGGVWSDLDAECLVPVDNWIPHEFRDAEISMVVGMEFDFGWKKRRDNPRPI</sequence>
<organism evidence="3 4">
    <name type="scientific">Monilinia fructigena</name>
    <dbReference type="NCBI Taxonomy" id="38457"/>
    <lineage>
        <taxon>Eukaryota</taxon>
        <taxon>Fungi</taxon>
        <taxon>Dikarya</taxon>
        <taxon>Ascomycota</taxon>
        <taxon>Pezizomycotina</taxon>
        <taxon>Leotiomycetes</taxon>
        <taxon>Helotiales</taxon>
        <taxon>Sclerotiniaceae</taxon>
        <taxon>Monilinia</taxon>
    </lineage>
</organism>
<keyword evidence="2" id="KW-1133">Transmembrane helix</keyword>
<keyword evidence="2" id="KW-0812">Transmembrane</keyword>
<keyword evidence="2" id="KW-0472">Membrane</keyword>
<evidence type="ECO:0000313" key="4">
    <source>
        <dbReference type="Proteomes" id="UP000249056"/>
    </source>
</evidence>
<dbReference type="AlphaFoldDB" id="A0A395IEC2"/>
<dbReference type="InterPro" id="IPR029044">
    <property type="entry name" value="Nucleotide-diphossugar_trans"/>
</dbReference>
<proteinExistence type="inferred from homology"/>
<evidence type="ECO:0000313" key="3">
    <source>
        <dbReference type="EMBL" id="RAL58715.1"/>
    </source>
</evidence>
<dbReference type="GO" id="GO:0000136">
    <property type="term" value="C:mannan polymerase complex"/>
    <property type="evidence" value="ECO:0007669"/>
    <property type="project" value="TreeGrafter"/>
</dbReference>
<dbReference type="Gene3D" id="3.90.550.20">
    <property type="match status" value="1"/>
</dbReference>
<dbReference type="PANTHER" id="PTHR31834">
    <property type="entry name" value="INITIATION-SPECIFIC ALPHA-1,6-MANNOSYLTRANSFERASE"/>
    <property type="match status" value="1"/>
</dbReference>
<dbReference type="PANTHER" id="PTHR31834:SF8">
    <property type="entry name" value="TRANSFERASE, PUTATIVE (AFU_ORTHOLOGUE AFUA_6G14040)-RELATED"/>
    <property type="match status" value="1"/>
</dbReference>
<reference evidence="3 4" key="1">
    <citation type="submission" date="2018-06" db="EMBL/GenBank/DDBJ databases">
        <title>Genome Sequence of the Brown Rot Fungal Pathogen Monilinia fructigena.</title>
        <authorList>
            <person name="Landi L."/>
            <person name="De Miccolis Angelini R.M."/>
            <person name="Pollastro S."/>
            <person name="Abate D."/>
            <person name="Faretra F."/>
            <person name="Romanazzi G."/>
        </authorList>
    </citation>
    <scope>NUCLEOTIDE SEQUENCE [LARGE SCALE GENOMIC DNA]</scope>
    <source>
        <strain evidence="3 4">Mfrg269</strain>
    </source>
</reference>
<dbReference type="InterPro" id="IPR039367">
    <property type="entry name" value="Och1-like"/>
</dbReference>
<comment type="caution">
    <text evidence="3">The sequence shown here is derived from an EMBL/GenBank/DDBJ whole genome shotgun (WGS) entry which is preliminary data.</text>
</comment>
<dbReference type="Pfam" id="PF04488">
    <property type="entry name" value="Gly_transf_sug"/>
    <property type="match status" value="1"/>
</dbReference>
<name>A0A395IEC2_9HELO</name>
<dbReference type="InterPro" id="IPR007577">
    <property type="entry name" value="GlycoTrfase_DXD_sugar-bd_CS"/>
</dbReference>
<dbReference type="GO" id="GO:0000009">
    <property type="term" value="F:alpha-1,6-mannosyltransferase activity"/>
    <property type="evidence" value="ECO:0007669"/>
    <property type="project" value="InterPro"/>
</dbReference>
<gene>
    <name evidence="3" type="ORF">DID88_003072</name>
</gene>
<evidence type="ECO:0000256" key="1">
    <source>
        <dbReference type="ARBA" id="ARBA00009003"/>
    </source>
</evidence>
<protein>
    <submittedName>
        <fullName evidence="3">Uncharacterized protein</fullName>
    </submittedName>
</protein>
<dbReference type="SUPFAM" id="SSF53448">
    <property type="entry name" value="Nucleotide-diphospho-sugar transferases"/>
    <property type="match status" value="1"/>
</dbReference>
<dbReference type="EMBL" id="QKRW01000071">
    <property type="protein sequence ID" value="RAL58715.1"/>
    <property type="molecule type" value="Genomic_DNA"/>
</dbReference>
<dbReference type="OrthoDB" id="409543at2759"/>
<dbReference type="GO" id="GO:0006487">
    <property type="term" value="P:protein N-linked glycosylation"/>
    <property type="evidence" value="ECO:0007669"/>
    <property type="project" value="TreeGrafter"/>
</dbReference>